<dbReference type="InterPro" id="IPR014729">
    <property type="entry name" value="Rossmann-like_a/b/a_fold"/>
</dbReference>
<evidence type="ECO:0000313" key="3">
    <source>
        <dbReference type="EMBL" id="GAG73487.1"/>
    </source>
</evidence>
<protein>
    <recommendedName>
        <fullName evidence="2">UspA domain-containing protein</fullName>
    </recommendedName>
</protein>
<dbReference type="Pfam" id="PF00582">
    <property type="entry name" value="Usp"/>
    <property type="match status" value="1"/>
</dbReference>
<organism evidence="3">
    <name type="scientific">marine sediment metagenome</name>
    <dbReference type="NCBI Taxonomy" id="412755"/>
    <lineage>
        <taxon>unclassified sequences</taxon>
        <taxon>metagenomes</taxon>
        <taxon>ecological metagenomes</taxon>
    </lineage>
</organism>
<name>X1AWA2_9ZZZZ</name>
<accession>X1AWA2</accession>
<dbReference type="PANTHER" id="PTHR46268">
    <property type="entry name" value="STRESS RESPONSE PROTEIN NHAX"/>
    <property type="match status" value="1"/>
</dbReference>
<evidence type="ECO:0000259" key="2">
    <source>
        <dbReference type="Pfam" id="PF00582"/>
    </source>
</evidence>
<feature type="domain" description="UspA" evidence="2">
    <location>
        <begin position="4"/>
        <end position="155"/>
    </location>
</feature>
<dbReference type="EMBL" id="BART01001830">
    <property type="protein sequence ID" value="GAG73487.1"/>
    <property type="molecule type" value="Genomic_DNA"/>
</dbReference>
<sequence length="158" mass="17657">MRPMNTRLLVAVNGSEESYKALTHAVTIAEEFGSELKIVTVVPTQYYCANINESNHLDTIFFDVQDRLIIVYKKVLAKAEAKIRSEYPDMNVNAILVEGRPSVKIVDLAEKERCDMIVVGRSPKISGIIGMILDWMEKSTSNIVLDDSKVNVMVVAHS</sequence>
<comment type="similarity">
    <text evidence="1">Belongs to the universal stress protein A family.</text>
</comment>
<dbReference type="AlphaFoldDB" id="X1AWA2"/>
<evidence type="ECO:0000256" key="1">
    <source>
        <dbReference type="ARBA" id="ARBA00008791"/>
    </source>
</evidence>
<dbReference type="InterPro" id="IPR006016">
    <property type="entry name" value="UspA"/>
</dbReference>
<proteinExistence type="inferred from homology"/>
<comment type="caution">
    <text evidence="3">The sequence shown here is derived from an EMBL/GenBank/DDBJ whole genome shotgun (WGS) entry which is preliminary data.</text>
</comment>
<reference evidence="3" key="1">
    <citation type="journal article" date="2014" name="Front. Microbiol.">
        <title>High frequency of phylogenetically diverse reductive dehalogenase-homologous genes in deep subseafloor sedimentary metagenomes.</title>
        <authorList>
            <person name="Kawai M."/>
            <person name="Futagami T."/>
            <person name="Toyoda A."/>
            <person name="Takaki Y."/>
            <person name="Nishi S."/>
            <person name="Hori S."/>
            <person name="Arai W."/>
            <person name="Tsubouchi T."/>
            <person name="Morono Y."/>
            <person name="Uchiyama I."/>
            <person name="Ito T."/>
            <person name="Fujiyama A."/>
            <person name="Inagaki F."/>
            <person name="Takami H."/>
        </authorList>
    </citation>
    <scope>NUCLEOTIDE SEQUENCE</scope>
    <source>
        <strain evidence="3">Expedition CK06-06</strain>
    </source>
</reference>
<dbReference type="CDD" id="cd00293">
    <property type="entry name" value="USP-like"/>
    <property type="match status" value="1"/>
</dbReference>
<gene>
    <name evidence="3" type="ORF">S01H4_06075</name>
</gene>
<dbReference type="SUPFAM" id="SSF52402">
    <property type="entry name" value="Adenine nucleotide alpha hydrolases-like"/>
    <property type="match status" value="1"/>
</dbReference>
<dbReference type="PANTHER" id="PTHR46268:SF6">
    <property type="entry name" value="UNIVERSAL STRESS PROTEIN UP12"/>
    <property type="match status" value="1"/>
</dbReference>
<dbReference type="Gene3D" id="3.40.50.620">
    <property type="entry name" value="HUPs"/>
    <property type="match status" value="1"/>
</dbReference>